<proteinExistence type="predicted"/>
<protein>
    <submittedName>
        <fullName evidence="1">Uncharacterized protein</fullName>
    </submittedName>
</protein>
<sequence>MQLLHCQWVNARAVRAVRAVRQSPLDRVEGLRAAARAPRQPIALEDKVDYCLVHLEQLSSERTDPLKLRYQRRLKELYQARGALTSRQLVRLLASMAEHPLVLDSEGARPLMDVAFQRLKVAHLENPSAAEADHLAAACLCLALAAKSRKKAPVRRLPETGAPPEEAALQRLLTLALEAQATIPPSLSMAEYLTKPLLAAALLPSSVDMSAGVAAILEEETFWRGAKRGAASRGPSVQIFGGFPSKPVARAVGALGMMQEQGVELPTNTSQRVLRLLDLERFENTELPELVLLYQGLRGLGLESRIKEARELQQERLKQRGAAAVPALELCEALLVLKTCGRLTPEQPFVFDFVRLAANNVDRLKRGERRVLRTLLEHLAQHLGFEPGVSWVDLAQAPAPQHAPGSPEASICMLARHDWFSRKSRAHTSWFRQRGHLR</sequence>
<gene>
    <name evidence="1" type="ORF">CCMP2556_LOCUS51784</name>
</gene>
<keyword evidence="2" id="KW-1185">Reference proteome</keyword>
<evidence type="ECO:0000313" key="1">
    <source>
        <dbReference type="EMBL" id="CAK9111595.1"/>
    </source>
</evidence>
<comment type="caution">
    <text evidence="1">The sequence shown here is derived from an EMBL/GenBank/DDBJ whole genome shotgun (WGS) entry which is preliminary data.</text>
</comment>
<accession>A0ABP0SGU1</accession>
<reference evidence="1 2" key="1">
    <citation type="submission" date="2024-02" db="EMBL/GenBank/DDBJ databases">
        <authorList>
            <person name="Chen Y."/>
            <person name="Shah S."/>
            <person name="Dougan E. K."/>
            <person name="Thang M."/>
            <person name="Chan C."/>
        </authorList>
    </citation>
    <scope>NUCLEOTIDE SEQUENCE [LARGE SCALE GENOMIC DNA]</scope>
</reference>
<organism evidence="1 2">
    <name type="scientific">Durusdinium trenchii</name>
    <dbReference type="NCBI Taxonomy" id="1381693"/>
    <lineage>
        <taxon>Eukaryota</taxon>
        <taxon>Sar</taxon>
        <taxon>Alveolata</taxon>
        <taxon>Dinophyceae</taxon>
        <taxon>Suessiales</taxon>
        <taxon>Symbiodiniaceae</taxon>
        <taxon>Durusdinium</taxon>
    </lineage>
</organism>
<name>A0ABP0SGU1_9DINO</name>
<dbReference type="Proteomes" id="UP001642484">
    <property type="component" value="Unassembled WGS sequence"/>
</dbReference>
<evidence type="ECO:0000313" key="2">
    <source>
        <dbReference type="Proteomes" id="UP001642484"/>
    </source>
</evidence>
<dbReference type="EMBL" id="CAXAMN010027583">
    <property type="protein sequence ID" value="CAK9111595.1"/>
    <property type="molecule type" value="Genomic_DNA"/>
</dbReference>